<gene>
    <name evidence="2" type="ORF">ATZ35_03610</name>
</gene>
<evidence type="ECO:0008006" key="4">
    <source>
        <dbReference type="Google" id="ProtNLM"/>
    </source>
</evidence>
<dbReference type="KEGG" id="erx:ATZ35_03610"/>
<keyword evidence="3" id="KW-1185">Reference proteome</keyword>
<dbReference type="AlphaFoldDB" id="A0A0U2WW72"/>
<dbReference type="Proteomes" id="UP000067523">
    <property type="component" value="Chromosome"/>
</dbReference>
<accession>A0A0U2WW72</accession>
<reference evidence="3" key="1">
    <citation type="submission" date="2015-12" db="EMBL/GenBank/DDBJ databases">
        <authorList>
            <person name="Lauer A."/>
            <person name="Humrighouse B."/>
            <person name="Loparev V."/>
            <person name="Shewmaker P.L."/>
            <person name="Whitney A.M."/>
            <person name="McLaughlin R.W."/>
        </authorList>
    </citation>
    <scope>NUCLEOTIDE SEQUENCE [LARGE SCALE GENOMIC DNA]</scope>
    <source>
        <strain evidence="3">LMG 26678</strain>
    </source>
</reference>
<feature type="transmembrane region" description="Helical" evidence="1">
    <location>
        <begin position="92"/>
        <end position="117"/>
    </location>
</feature>
<dbReference type="CDD" id="cd21807">
    <property type="entry name" value="ABC-2_lan_permease_MutE_EpiE-like"/>
    <property type="match status" value="1"/>
</dbReference>
<feature type="transmembrane region" description="Helical" evidence="1">
    <location>
        <begin position="156"/>
        <end position="175"/>
    </location>
</feature>
<feature type="transmembrane region" description="Helical" evidence="1">
    <location>
        <begin position="218"/>
        <end position="236"/>
    </location>
</feature>
<dbReference type="EMBL" id="CP013655">
    <property type="protein sequence ID" value="ALS36282.1"/>
    <property type="molecule type" value="Genomic_DNA"/>
</dbReference>
<evidence type="ECO:0000313" key="2">
    <source>
        <dbReference type="EMBL" id="ALS36282.1"/>
    </source>
</evidence>
<keyword evidence="1" id="KW-1133">Transmembrane helix</keyword>
<feature type="transmembrane region" description="Helical" evidence="1">
    <location>
        <begin position="51"/>
        <end position="71"/>
    </location>
</feature>
<protein>
    <recommendedName>
        <fullName evidence="4">Lantibiotic immunity ABC transporter MutE/EpiE family permease subunit</fullName>
    </recommendedName>
</protein>
<proteinExistence type="predicted"/>
<keyword evidence="1" id="KW-0812">Transmembrane</keyword>
<sequence>MFRYVQSEWLKTKSLGIMRQNLLFLFFAGIITIGFSFTSLNNNAVASLFNWLSFLLINLLIPIIVHTIYNHEKRSTDFKNLQIPKNNRSYEWFSKMLVITFYYASFLILFSGLALGINLLFPYTSGVVICLSTMLIFVTSLWQVPFVLFLERKSNFLITLIINFIFGTLLTVFFGDGDLYKVIPWTWPSRAIMPTLNVSISGSIIDQNDPMIVSTNSSYLVIAAVILGIVLSLLFIDRKGVKHEKKYPTNEGRKFFTKA</sequence>
<feature type="transmembrane region" description="Helical" evidence="1">
    <location>
        <begin position="123"/>
        <end position="144"/>
    </location>
</feature>
<organism evidence="2 3">
    <name type="scientific">Enterococcus rotai</name>
    <dbReference type="NCBI Taxonomy" id="118060"/>
    <lineage>
        <taxon>Bacteria</taxon>
        <taxon>Bacillati</taxon>
        <taxon>Bacillota</taxon>
        <taxon>Bacilli</taxon>
        <taxon>Lactobacillales</taxon>
        <taxon>Enterococcaceae</taxon>
        <taxon>Enterococcus</taxon>
    </lineage>
</organism>
<dbReference type="RefSeq" id="WP_208929537.1">
    <property type="nucleotide sequence ID" value="NZ_CP013655.1"/>
</dbReference>
<evidence type="ECO:0000313" key="3">
    <source>
        <dbReference type="Proteomes" id="UP000067523"/>
    </source>
</evidence>
<feature type="transmembrane region" description="Helical" evidence="1">
    <location>
        <begin position="21"/>
        <end position="39"/>
    </location>
</feature>
<dbReference type="STRING" id="118060.ATZ35_03610"/>
<name>A0A0U2WW72_9ENTE</name>
<keyword evidence="1" id="KW-0472">Membrane</keyword>
<evidence type="ECO:0000256" key="1">
    <source>
        <dbReference type="SAM" id="Phobius"/>
    </source>
</evidence>
<dbReference type="InterPro" id="IPR021205">
    <property type="entry name" value="Lanti_perm_SpaE/MutE/EpiE-like"/>
</dbReference>